<protein>
    <submittedName>
        <fullName evidence="1">Uncharacterized protein</fullName>
    </submittedName>
</protein>
<evidence type="ECO:0000313" key="1">
    <source>
        <dbReference type="EMBL" id="KKM99968.1"/>
    </source>
</evidence>
<accession>A0A0F9M2P0</accession>
<name>A0A0F9M2P0_9ZZZZ</name>
<reference evidence="1" key="1">
    <citation type="journal article" date="2015" name="Nature">
        <title>Complex archaea that bridge the gap between prokaryotes and eukaryotes.</title>
        <authorList>
            <person name="Spang A."/>
            <person name="Saw J.H."/>
            <person name="Jorgensen S.L."/>
            <person name="Zaremba-Niedzwiedzka K."/>
            <person name="Martijn J."/>
            <person name="Lind A.E."/>
            <person name="van Eijk R."/>
            <person name="Schleper C."/>
            <person name="Guy L."/>
            <person name="Ettema T.J."/>
        </authorList>
    </citation>
    <scope>NUCLEOTIDE SEQUENCE</scope>
</reference>
<comment type="caution">
    <text evidence="1">The sequence shown here is derived from an EMBL/GenBank/DDBJ whole genome shotgun (WGS) entry which is preliminary data.</text>
</comment>
<dbReference type="EMBL" id="LAZR01005437">
    <property type="protein sequence ID" value="KKM99968.1"/>
    <property type="molecule type" value="Genomic_DNA"/>
</dbReference>
<gene>
    <name evidence="1" type="ORF">LCGC14_1142620</name>
</gene>
<proteinExistence type="predicted"/>
<organism evidence="1">
    <name type="scientific">marine sediment metagenome</name>
    <dbReference type="NCBI Taxonomy" id="412755"/>
    <lineage>
        <taxon>unclassified sequences</taxon>
        <taxon>metagenomes</taxon>
        <taxon>ecological metagenomes</taxon>
    </lineage>
</organism>
<dbReference type="AlphaFoldDB" id="A0A0F9M2P0"/>
<sequence>MGGSGILPGAEKKVLTFSEKDLKAVLLEEYDWQPAMVRDLLNRLKRRKDA</sequence>